<keyword evidence="3 5" id="KW-0067">ATP-binding</keyword>
<dbReference type="GO" id="GO:0035435">
    <property type="term" value="P:phosphate ion transmembrane transport"/>
    <property type="evidence" value="ECO:0007669"/>
    <property type="project" value="InterPro"/>
</dbReference>
<dbReference type="InterPro" id="IPR017871">
    <property type="entry name" value="ABC_transporter-like_CS"/>
</dbReference>
<accession>A0A7C4NL91</accession>
<keyword evidence="1" id="KW-0813">Transport</keyword>
<dbReference type="Gene3D" id="3.40.50.300">
    <property type="entry name" value="P-loop containing nucleotide triphosphate hydrolases"/>
    <property type="match status" value="1"/>
</dbReference>
<dbReference type="InterPro" id="IPR027417">
    <property type="entry name" value="P-loop_NTPase"/>
</dbReference>
<dbReference type="GO" id="GO:0016020">
    <property type="term" value="C:membrane"/>
    <property type="evidence" value="ECO:0007669"/>
    <property type="project" value="InterPro"/>
</dbReference>
<dbReference type="InterPro" id="IPR003593">
    <property type="entry name" value="AAA+_ATPase"/>
</dbReference>
<dbReference type="GO" id="GO:0005315">
    <property type="term" value="F:phosphate transmembrane transporter activity"/>
    <property type="evidence" value="ECO:0007669"/>
    <property type="project" value="InterPro"/>
</dbReference>
<evidence type="ECO:0000256" key="1">
    <source>
        <dbReference type="ARBA" id="ARBA00022448"/>
    </source>
</evidence>
<dbReference type="AlphaFoldDB" id="A0A7C4NL91"/>
<dbReference type="PANTHER" id="PTHR43423:SF1">
    <property type="entry name" value="ABC TRANSPORTER I FAMILY MEMBER 17"/>
    <property type="match status" value="1"/>
</dbReference>
<dbReference type="InterPro" id="IPR005670">
    <property type="entry name" value="PstB-like"/>
</dbReference>
<dbReference type="GO" id="GO:0016887">
    <property type="term" value="F:ATP hydrolysis activity"/>
    <property type="evidence" value="ECO:0007669"/>
    <property type="project" value="InterPro"/>
</dbReference>
<dbReference type="InterPro" id="IPR003439">
    <property type="entry name" value="ABC_transporter-like_ATP-bd"/>
</dbReference>
<sequence>MVYAIEIENLNLYIGNRHILKNISLRIPYNTIHVIMGPSGSGKTTLLRVINRLIDLTPGARISGKVSVLGKNIFDIDPYGLRRSIGMVFQIPNPFSHMTIYWNVAISAKLNGIAKNRKDLDEITKWALEKAMLWDEVKDRLDRYPHELSGGQKQRLCLARALAMKPKILLLDEPTANIDPVNARKLEEAIVSLKDEITVVMVTHSPHQAARVADTVTLIYDGTVVEQGVAQIVFLHPSNEFTAKFLRGEI</sequence>
<dbReference type="Pfam" id="PF00005">
    <property type="entry name" value="ABC_tran"/>
    <property type="match status" value="1"/>
</dbReference>
<protein>
    <submittedName>
        <fullName evidence="5">Phosphate ABC transporter ATP-binding protein</fullName>
    </submittedName>
</protein>
<reference evidence="5" key="1">
    <citation type="journal article" date="2020" name="mSystems">
        <title>Genome- and Community-Level Interaction Insights into Carbon Utilization and Element Cycling Functions of Hydrothermarchaeota in Hydrothermal Sediment.</title>
        <authorList>
            <person name="Zhou Z."/>
            <person name="Liu Y."/>
            <person name="Xu W."/>
            <person name="Pan J."/>
            <person name="Luo Z.H."/>
            <person name="Li M."/>
        </authorList>
    </citation>
    <scope>NUCLEOTIDE SEQUENCE [LARGE SCALE GENOMIC DNA]</scope>
    <source>
        <strain evidence="5">SpSt-637</strain>
    </source>
</reference>
<dbReference type="SMART" id="SM00382">
    <property type="entry name" value="AAA"/>
    <property type="match status" value="1"/>
</dbReference>
<evidence type="ECO:0000256" key="3">
    <source>
        <dbReference type="ARBA" id="ARBA00022840"/>
    </source>
</evidence>
<organism evidence="5">
    <name type="scientific">Ignisphaera aggregans</name>
    <dbReference type="NCBI Taxonomy" id="334771"/>
    <lineage>
        <taxon>Archaea</taxon>
        <taxon>Thermoproteota</taxon>
        <taxon>Thermoprotei</taxon>
        <taxon>Desulfurococcales</taxon>
        <taxon>Desulfurococcaceae</taxon>
        <taxon>Ignisphaera</taxon>
    </lineage>
</organism>
<dbReference type="PROSITE" id="PS00211">
    <property type="entry name" value="ABC_TRANSPORTER_1"/>
    <property type="match status" value="1"/>
</dbReference>
<feature type="domain" description="ABC transporter" evidence="4">
    <location>
        <begin position="5"/>
        <end position="246"/>
    </location>
</feature>
<evidence type="ECO:0000256" key="2">
    <source>
        <dbReference type="ARBA" id="ARBA00022741"/>
    </source>
</evidence>
<evidence type="ECO:0000313" key="5">
    <source>
        <dbReference type="EMBL" id="HGQ63666.1"/>
    </source>
</evidence>
<keyword evidence="2" id="KW-0547">Nucleotide-binding</keyword>
<dbReference type="GO" id="GO:0005524">
    <property type="term" value="F:ATP binding"/>
    <property type="evidence" value="ECO:0007669"/>
    <property type="project" value="UniProtKB-KW"/>
</dbReference>
<dbReference type="PANTHER" id="PTHR43423">
    <property type="entry name" value="ABC TRANSPORTER I FAMILY MEMBER 17"/>
    <property type="match status" value="1"/>
</dbReference>
<dbReference type="CDD" id="cd03260">
    <property type="entry name" value="ABC_PstB_phosphate_transporter"/>
    <property type="match status" value="1"/>
</dbReference>
<comment type="caution">
    <text evidence="5">The sequence shown here is derived from an EMBL/GenBank/DDBJ whole genome shotgun (WGS) entry which is preliminary data.</text>
</comment>
<gene>
    <name evidence="5" type="ORF">ENU08_00225</name>
</gene>
<dbReference type="EMBL" id="DTBD01000003">
    <property type="protein sequence ID" value="HGQ63666.1"/>
    <property type="molecule type" value="Genomic_DNA"/>
</dbReference>
<dbReference type="PROSITE" id="PS50893">
    <property type="entry name" value="ABC_TRANSPORTER_2"/>
    <property type="match status" value="1"/>
</dbReference>
<evidence type="ECO:0000259" key="4">
    <source>
        <dbReference type="PROSITE" id="PS50893"/>
    </source>
</evidence>
<name>A0A7C4NL91_9CREN</name>
<dbReference type="SUPFAM" id="SSF52540">
    <property type="entry name" value="P-loop containing nucleoside triphosphate hydrolases"/>
    <property type="match status" value="1"/>
</dbReference>
<proteinExistence type="predicted"/>